<proteinExistence type="predicted"/>
<dbReference type="EMBL" id="KV454406">
    <property type="protein sequence ID" value="ODQ68208.1"/>
    <property type="molecule type" value="Genomic_DNA"/>
</dbReference>
<protein>
    <recommendedName>
        <fullName evidence="1">F-box domain-containing protein</fullName>
    </recommendedName>
</protein>
<evidence type="ECO:0000313" key="3">
    <source>
        <dbReference type="Proteomes" id="UP000095009"/>
    </source>
</evidence>
<evidence type="ECO:0000259" key="1">
    <source>
        <dbReference type="PROSITE" id="PS50181"/>
    </source>
</evidence>
<gene>
    <name evidence="2" type="ORF">NADFUDRAFT_81239</name>
</gene>
<dbReference type="Proteomes" id="UP000095009">
    <property type="component" value="Unassembled WGS sequence"/>
</dbReference>
<dbReference type="SUPFAM" id="SSF81383">
    <property type="entry name" value="F-box domain"/>
    <property type="match status" value="1"/>
</dbReference>
<dbReference type="InterPro" id="IPR036047">
    <property type="entry name" value="F-box-like_dom_sf"/>
</dbReference>
<dbReference type="InterPro" id="IPR001810">
    <property type="entry name" value="F-box_dom"/>
</dbReference>
<keyword evidence="3" id="KW-1185">Reference proteome</keyword>
<accession>A0A1E3PSF3</accession>
<name>A0A1E3PSF3_9ASCO</name>
<feature type="domain" description="F-box" evidence="1">
    <location>
        <begin position="2"/>
        <end position="50"/>
    </location>
</feature>
<reference evidence="2 3" key="1">
    <citation type="journal article" date="2016" name="Proc. Natl. Acad. Sci. U.S.A.">
        <title>Comparative genomics of biotechnologically important yeasts.</title>
        <authorList>
            <person name="Riley R."/>
            <person name="Haridas S."/>
            <person name="Wolfe K.H."/>
            <person name="Lopes M.R."/>
            <person name="Hittinger C.T."/>
            <person name="Goeker M."/>
            <person name="Salamov A.A."/>
            <person name="Wisecaver J.H."/>
            <person name="Long T.M."/>
            <person name="Calvey C.H."/>
            <person name="Aerts A.L."/>
            <person name="Barry K.W."/>
            <person name="Choi C."/>
            <person name="Clum A."/>
            <person name="Coughlan A.Y."/>
            <person name="Deshpande S."/>
            <person name="Douglass A.P."/>
            <person name="Hanson S.J."/>
            <person name="Klenk H.-P."/>
            <person name="LaButti K.M."/>
            <person name="Lapidus A."/>
            <person name="Lindquist E.A."/>
            <person name="Lipzen A.M."/>
            <person name="Meier-Kolthoff J.P."/>
            <person name="Ohm R.A."/>
            <person name="Otillar R.P."/>
            <person name="Pangilinan J.L."/>
            <person name="Peng Y."/>
            <person name="Rokas A."/>
            <person name="Rosa C.A."/>
            <person name="Scheuner C."/>
            <person name="Sibirny A.A."/>
            <person name="Slot J.C."/>
            <person name="Stielow J.B."/>
            <person name="Sun H."/>
            <person name="Kurtzman C.P."/>
            <person name="Blackwell M."/>
            <person name="Grigoriev I.V."/>
            <person name="Jeffries T.W."/>
        </authorList>
    </citation>
    <scope>NUCLEOTIDE SEQUENCE [LARGE SCALE GENOMIC DNA]</scope>
    <source>
        <strain evidence="2 3">DSM 6958</strain>
    </source>
</reference>
<dbReference type="PROSITE" id="PS50181">
    <property type="entry name" value="FBOX"/>
    <property type="match status" value="1"/>
</dbReference>
<organism evidence="2 3">
    <name type="scientific">Nadsonia fulvescens var. elongata DSM 6958</name>
    <dbReference type="NCBI Taxonomy" id="857566"/>
    <lineage>
        <taxon>Eukaryota</taxon>
        <taxon>Fungi</taxon>
        <taxon>Dikarya</taxon>
        <taxon>Ascomycota</taxon>
        <taxon>Saccharomycotina</taxon>
        <taxon>Dipodascomycetes</taxon>
        <taxon>Dipodascales</taxon>
        <taxon>Dipodascales incertae sedis</taxon>
        <taxon>Nadsonia</taxon>
    </lineage>
</organism>
<evidence type="ECO:0000313" key="2">
    <source>
        <dbReference type="EMBL" id="ODQ68208.1"/>
    </source>
</evidence>
<sequence>MTLTIETLPLEIAFMILDYCDARSLVNLLCTTKSVNKLARLILDDKVRYVLDNPSSNGLLIKTFAPSDSLARRNGFKTSYVSPIKSQFEASDKLQLADSLSDKTIPKPLETYSNDKIQNNYGSESQFYKSSKSQFIIKECCTCRGEAYQRAPSYANPKQFDFLERSPDLNRGADSSIVVLEICPEFEVFGQFDLAFELELDCYNNIPITIISQNIKLYTENPIQEYKFPSMGISFKLKMLIDESLGKHKNSCGEKVCNYHVQIFDISINSAYLLNRIEPHLKKTGSFVTDIDYHRIDVDATHYRSAQAA</sequence>
<dbReference type="AlphaFoldDB" id="A0A1E3PSF3"/>